<dbReference type="InterPro" id="IPR012340">
    <property type="entry name" value="NA-bd_OB-fold"/>
</dbReference>
<protein>
    <submittedName>
        <fullName evidence="1">RecQ-mediated genome instability protein 2</fullName>
    </submittedName>
</protein>
<comment type="caution">
    <text evidence="1">The sequence shown here is derived from an EMBL/GenBank/DDBJ whole genome shotgun (WGS) entry which is preliminary data.</text>
</comment>
<dbReference type="GO" id="GO:2000042">
    <property type="term" value="P:negative regulation of double-strand break repair via homologous recombination"/>
    <property type="evidence" value="ECO:0007669"/>
    <property type="project" value="TreeGrafter"/>
</dbReference>
<dbReference type="Pfam" id="PF16100">
    <property type="entry name" value="RMI2"/>
    <property type="match status" value="1"/>
</dbReference>
<dbReference type="STRING" id="6573.A0A210PEN9"/>
<reference evidence="1 2" key="1">
    <citation type="journal article" date="2017" name="Nat. Ecol. Evol.">
        <title>Scallop genome provides insights into evolution of bilaterian karyotype and development.</title>
        <authorList>
            <person name="Wang S."/>
            <person name="Zhang J."/>
            <person name="Jiao W."/>
            <person name="Li J."/>
            <person name="Xun X."/>
            <person name="Sun Y."/>
            <person name="Guo X."/>
            <person name="Huan P."/>
            <person name="Dong B."/>
            <person name="Zhang L."/>
            <person name="Hu X."/>
            <person name="Sun X."/>
            <person name="Wang J."/>
            <person name="Zhao C."/>
            <person name="Wang Y."/>
            <person name="Wang D."/>
            <person name="Huang X."/>
            <person name="Wang R."/>
            <person name="Lv J."/>
            <person name="Li Y."/>
            <person name="Zhang Z."/>
            <person name="Liu B."/>
            <person name="Lu W."/>
            <person name="Hui Y."/>
            <person name="Liang J."/>
            <person name="Zhou Z."/>
            <person name="Hou R."/>
            <person name="Li X."/>
            <person name="Liu Y."/>
            <person name="Li H."/>
            <person name="Ning X."/>
            <person name="Lin Y."/>
            <person name="Zhao L."/>
            <person name="Xing Q."/>
            <person name="Dou J."/>
            <person name="Li Y."/>
            <person name="Mao J."/>
            <person name="Guo H."/>
            <person name="Dou H."/>
            <person name="Li T."/>
            <person name="Mu C."/>
            <person name="Jiang W."/>
            <person name="Fu Q."/>
            <person name="Fu X."/>
            <person name="Miao Y."/>
            <person name="Liu J."/>
            <person name="Yu Q."/>
            <person name="Li R."/>
            <person name="Liao H."/>
            <person name="Li X."/>
            <person name="Kong Y."/>
            <person name="Jiang Z."/>
            <person name="Chourrout D."/>
            <person name="Li R."/>
            <person name="Bao Z."/>
        </authorList>
    </citation>
    <scope>NUCLEOTIDE SEQUENCE [LARGE SCALE GENOMIC DNA]</scope>
    <source>
        <strain evidence="1 2">PY_sf001</strain>
    </source>
</reference>
<dbReference type="Gene3D" id="2.40.50.140">
    <property type="entry name" value="Nucleic acid-binding proteins"/>
    <property type="match status" value="1"/>
</dbReference>
<proteinExistence type="predicted"/>
<dbReference type="Proteomes" id="UP000242188">
    <property type="component" value="Unassembled WGS sequence"/>
</dbReference>
<organism evidence="1 2">
    <name type="scientific">Mizuhopecten yessoensis</name>
    <name type="common">Japanese scallop</name>
    <name type="synonym">Patinopecten yessoensis</name>
    <dbReference type="NCBI Taxonomy" id="6573"/>
    <lineage>
        <taxon>Eukaryota</taxon>
        <taxon>Metazoa</taxon>
        <taxon>Spiralia</taxon>
        <taxon>Lophotrochozoa</taxon>
        <taxon>Mollusca</taxon>
        <taxon>Bivalvia</taxon>
        <taxon>Autobranchia</taxon>
        <taxon>Pteriomorphia</taxon>
        <taxon>Pectinida</taxon>
        <taxon>Pectinoidea</taxon>
        <taxon>Pectinidae</taxon>
        <taxon>Mizuhopecten</taxon>
    </lineage>
</organism>
<gene>
    <name evidence="1" type="ORF">KP79_PYT08672</name>
</gene>
<dbReference type="GO" id="GO:0016607">
    <property type="term" value="C:nuclear speck"/>
    <property type="evidence" value="ECO:0007669"/>
    <property type="project" value="TreeGrafter"/>
</dbReference>
<dbReference type="EMBL" id="NEDP02076747">
    <property type="protein sequence ID" value="OWF34921.1"/>
    <property type="molecule type" value="Genomic_DNA"/>
</dbReference>
<dbReference type="GO" id="GO:0033045">
    <property type="term" value="P:regulation of sister chromatid segregation"/>
    <property type="evidence" value="ECO:0007669"/>
    <property type="project" value="TreeGrafter"/>
</dbReference>
<dbReference type="SUPFAM" id="SSF50249">
    <property type="entry name" value="Nucleic acid-binding proteins"/>
    <property type="match status" value="1"/>
</dbReference>
<dbReference type="GO" id="GO:0006281">
    <property type="term" value="P:DNA repair"/>
    <property type="evidence" value="ECO:0007669"/>
    <property type="project" value="TreeGrafter"/>
</dbReference>
<accession>A0A210PEN9</accession>
<dbReference type="GO" id="GO:0005829">
    <property type="term" value="C:cytosol"/>
    <property type="evidence" value="ECO:0007669"/>
    <property type="project" value="TreeGrafter"/>
</dbReference>
<dbReference type="PANTHER" id="PTHR33962:SF1">
    <property type="entry name" value="RECQ-MEDIATED GENOME INSTABILITY PROTEIN 2"/>
    <property type="match status" value="1"/>
</dbReference>
<name>A0A210PEN9_MIZYE</name>
<sequence>MSKLLDLPSRKVFINDLRTCQRVPTPSEGSDQVKKMKTLQMYCHGRQFQLSVVWIQGTVTEVDDGSDVVLIDDGTGAAKILGCSKIPFLGEKIKIGQYVMVIGQLSSAGSIPQLRAIKVQNLSHMIEMDKSWSLEVTDQMMLVS</sequence>
<dbReference type="AlphaFoldDB" id="A0A210PEN9"/>
<evidence type="ECO:0000313" key="2">
    <source>
        <dbReference type="Proteomes" id="UP000242188"/>
    </source>
</evidence>
<dbReference type="GO" id="GO:0043007">
    <property type="term" value="P:maintenance of rDNA"/>
    <property type="evidence" value="ECO:0007669"/>
    <property type="project" value="TreeGrafter"/>
</dbReference>
<dbReference type="PANTHER" id="PTHR33962">
    <property type="entry name" value="RECQ-MEDIATED GENOME INSTABILITY PROTEIN 2 RMI2"/>
    <property type="match status" value="1"/>
</dbReference>
<evidence type="ECO:0000313" key="1">
    <source>
        <dbReference type="EMBL" id="OWF34921.1"/>
    </source>
</evidence>
<keyword evidence="2" id="KW-1185">Reference proteome</keyword>
<dbReference type="InterPro" id="IPR032245">
    <property type="entry name" value="RMI2"/>
</dbReference>
<dbReference type="OrthoDB" id="10024265at2759"/>